<dbReference type="Proteomes" id="UP001556367">
    <property type="component" value="Unassembled WGS sequence"/>
</dbReference>
<feature type="transmembrane region" description="Helical" evidence="2">
    <location>
        <begin position="183"/>
        <end position="200"/>
    </location>
</feature>
<protein>
    <recommendedName>
        <fullName evidence="3">DUF6535 domain-containing protein</fullName>
    </recommendedName>
</protein>
<feature type="domain" description="DUF6535" evidence="3">
    <location>
        <begin position="159"/>
        <end position="335"/>
    </location>
</feature>
<sequence>MHSQISQMSSMREQSGSRVSRLKEFTTPQSKFSQTGPPVDAEVALPDEWGSESHCAGAPLEGDREHERIIASPVESLSDNRSAQSVHSDDPVASGKDEPTPAPNPTSNRRSKAFTHTAFGLKPKHRYQKHAGFLDPRDYENKYPEDPMYEELSDNARVWRVYLDEVADFDVDMVEKASDGLDLLLVFAGLFSAVLTTFVVQTSQSLSNNYSAVSASLLSELVTIQRAMANDTSVASIPHSDTISGPLLGDIWVNGLWFLSLTLSLSTALLAVLARQWLHQYTSITSGTSRDRSLIRQYRYDGLMKWRVPTIISLLPVLLRVALGLFLVGLVIFLVPLNSAIAWVVGSITCVVYVTHTISNILPIFDPQCPFRTPNSDILQGAIISVRRIAFFFVWLSRVVIHNPGLRNFLHHSPNAGNAELDAISTPADSNPREPWPSLKEIERKAANTEEIGARAVAWLLNSTSNPPTTSIALQSLGAFSSGLSERLPGLVPPGTIEAIDGAVSQIEGIKDSLNIRPLERLLRSRHAIASSDVPLIRPWVECYPPPDALYGAKASLLLSGGAMSATYEQPWRLQDLFLHILDPNNHGVVLPQHLWDTLKNIHSSNFHYYLPSITESPSVLHELYRFAFMSRHPREVRNSPFHVSLTEAPEGLMQQLAIAMALKFRGSHPEHRSVEEMLEALLIISGNLWSSISSARPPPDDNLLDSVSGVWAAIASECPNAEISPHLSESLSKHAASILKVLLHIDNHFIDRVRTAVCTLGGEVESLTYAQLFIQVDQPFEHQSTMHQTFMSEQGANLWIGALDANAPEAYLYFINQDLVSKFATGDLLHTGNEHDKFFLAVLPAFISGLARHSLPRNLEHICHTYLFQPDRLFAACVGLGLVLSRSCISLHAGSKALKKMILALVSLDPGHSAWDDRRSYLQKYIDIVSSDNPGRAAPSLVYEVYRTQKQYIVMTFRFLDEHLEARKVVSLSSESMFATDFVRIQTRTIENMV</sequence>
<gene>
    <name evidence="4" type="ORF">HGRIS_014557</name>
</gene>
<dbReference type="InterPro" id="IPR045338">
    <property type="entry name" value="DUF6535"/>
</dbReference>
<evidence type="ECO:0000256" key="1">
    <source>
        <dbReference type="SAM" id="MobiDB-lite"/>
    </source>
</evidence>
<dbReference type="EMBL" id="JASNQZ010000003">
    <property type="protein sequence ID" value="KAL0959292.1"/>
    <property type="molecule type" value="Genomic_DNA"/>
</dbReference>
<evidence type="ECO:0000259" key="3">
    <source>
        <dbReference type="Pfam" id="PF20153"/>
    </source>
</evidence>
<feature type="region of interest" description="Disordered" evidence="1">
    <location>
        <begin position="1"/>
        <end position="112"/>
    </location>
</feature>
<accession>A0ABR3JU26</accession>
<proteinExistence type="predicted"/>
<evidence type="ECO:0000313" key="4">
    <source>
        <dbReference type="EMBL" id="KAL0959292.1"/>
    </source>
</evidence>
<feature type="transmembrane region" description="Helical" evidence="2">
    <location>
        <begin position="314"/>
        <end position="335"/>
    </location>
</feature>
<feature type="compositionally biased region" description="Basic and acidic residues" evidence="1">
    <location>
        <begin position="87"/>
        <end position="99"/>
    </location>
</feature>
<dbReference type="Pfam" id="PF20153">
    <property type="entry name" value="DUF6535"/>
    <property type="match status" value="1"/>
</dbReference>
<feature type="transmembrane region" description="Helical" evidence="2">
    <location>
        <begin position="377"/>
        <end position="396"/>
    </location>
</feature>
<evidence type="ECO:0000313" key="5">
    <source>
        <dbReference type="Proteomes" id="UP001556367"/>
    </source>
</evidence>
<feature type="transmembrane region" description="Helical" evidence="2">
    <location>
        <begin position="341"/>
        <end position="365"/>
    </location>
</feature>
<feature type="compositionally biased region" description="Polar residues" evidence="1">
    <location>
        <begin position="1"/>
        <end position="18"/>
    </location>
</feature>
<comment type="caution">
    <text evidence="4">The sequence shown here is derived from an EMBL/GenBank/DDBJ whole genome shotgun (WGS) entry which is preliminary data.</text>
</comment>
<feature type="transmembrane region" description="Helical" evidence="2">
    <location>
        <begin position="251"/>
        <end position="274"/>
    </location>
</feature>
<evidence type="ECO:0000256" key="2">
    <source>
        <dbReference type="SAM" id="Phobius"/>
    </source>
</evidence>
<keyword evidence="2" id="KW-0472">Membrane</keyword>
<keyword evidence="5" id="KW-1185">Reference proteome</keyword>
<feature type="compositionally biased region" description="Polar residues" evidence="1">
    <location>
        <begin position="26"/>
        <end position="36"/>
    </location>
</feature>
<keyword evidence="2" id="KW-0812">Transmembrane</keyword>
<name>A0ABR3JU26_9AGAR</name>
<feature type="compositionally biased region" description="Polar residues" evidence="1">
    <location>
        <begin position="75"/>
        <end position="86"/>
    </location>
</feature>
<keyword evidence="2" id="KW-1133">Transmembrane helix</keyword>
<reference evidence="5" key="1">
    <citation type="submission" date="2024-06" db="EMBL/GenBank/DDBJ databases">
        <title>Multi-omics analyses provide insights into the biosynthesis of the anticancer antibiotic pleurotin in Hohenbuehelia grisea.</title>
        <authorList>
            <person name="Weaver J.A."/>
            <person name="Alberti F."/>
        </authorList>
    </citation>
    <scope>NUCLEOTIDE SEQUENCE [LARGE SCALE GENOMIC DNA]</scope>
    <source>
        <strain evidence="5">T-177</strain>
    </source>
</reference>
<organism evidence="4 5">
    <name type="scientific">Hohenbuehelia grisea</name>
    <dbReference type="NCBI Taxonomy" id="104357"/>
    <lineage>
        <taxon>Eukaryota</taxon>
        <taxon>Fungi</taxon>
        <taxon>Dikarya</taxon>
        <taxon>Basidiomycota</taxon>
        <taxon>Agaricomycotina</taxon>
        <taxon>Agaricomycetes</taxon>
        <taxon>Agaricomycetidae</taxon>
        <taxon>Agaricales</taxon>
        <taxon>Pleurotineae</taxon>
        <taxon>Pleurotaceae</taxon>
        <taxon>Hohenbuehelia</taxon>
    </lineage>
</organism>